<feature type="transmembrane region" description="Helical" evidence="1">
    <location>
        <begin position="36"/>
        <end position="56"/>
    </location>
</feature>
<reference evidence="3" key="1">
    <citation type="journal article" date="2019" name="Int. J. Syst. Evol. Microbiol.">
        <title>The Global Catalogue of Microorganisms (GCM) 10K type strain sequencing project: providing services to taxonomists for standard genome sequencing and annotation.</title>
        <authorList>
            <consortium name="The Broad Institute Genomics Platform"/>
            <consortium name="The Broad Institute Genome Sequencing Center for Infectious Disease"/>
            <person name="Wu L."/>
            <person name="Ma J."/>
        </authorList>
    </citation>
    <scope>NUCLEOTIDE SEQUENCE [LARGE SCALE GENOMIC DNA]</scope>
    <source>
        <strain evidence="3">CGMCC 1.15731</strain>
    </source>
</reference>
<protein>
    <submittedName>
        <fullName evidence="2">Uncharacterized protein</fullName>
    </submittedName>
</protein>
<keyword evidence="1" id="KW-0812">Transmembrane</keyword>
<accession>A0ABV9H998</accession>
<evidence type="ECO:0000313" key="3">
    <source>
        <dbReference type="Proteomes" id="UP001596042"/>
    </source>
</evidence>
<dbReference type="Proteomes" id="UP001596042">
    <property type="component" value="Unassembled WGS sequence"/>
</dbReference>
<organism evidence="2 3">
    <name type="scientific">Daeguia caeni</name>
    <dbReference type="NCBI Taxonomy" id="439612"/>
    <lineage>
        <taxon>Bacteria</taxon>
        <taxon>Pseudomonadati</taxon>
        <taxon>Pseudomonadota</taxon>
        <taxon>Alphaproteobacteria</taxon>
        <taxon>Hyphomicrobiales</taxon>
        <taxon>Brucellaceae</taxon>
        <taxon>Daeguia</taxon>
    </lineage>
</organism>
<evidence type="ECO:0000313" key="2">
    <source>
        <dbReference type="EMBL" id="MFC4625735.1"/>
    </source>
</evidence>
<sequence length="78" mass="8971">TSLDGHLLNQANDEAYRKNGILSRALRKFIPSNCEVLAFPWLADFFGAMCGLVKTVKIKFRLMMSKRNFSYKTLLLEK</sequence>
<feature type="non-terminal residue" evidence="2">
    <location>
        <position position="1"/>
    </location>
</feature>
<name>A0ABV9H998_9HYPH</name>
<keyword evidence="1" id="KW-0472">Membrane</keyword>
<proteinExistence type="predicted"/>
<keyword evidence="3" id="KW-1185">Reference proteome</keyword>
<comment type="caution">
    <text evidence="2">The sequence shown here is derived from an EMBL/GenBank/DDBJ whole genome shotgun (WGS) entry which is preliminary data.</text>
</comment>
<keyword evidence="1" id="KW-1133">Transmembrane helix</keyword>
<dbReference type="RefSeq" id="WP_380075106.1">
    <property type="nucleotide sequence ID" value="NZ_JBHSEL010000109.1"/>
</dbReference>
<evidence type="ECO:0000256" key="1">
    <source>
        <dbReference type="SAM" id="Phobius"/>
    </source>
</evidence>
<dbReference type="EMBL" id="JBHSEL010000109">
    <property type="protein sequence ID" value="MFC4625735.1"/>
    <property type="molecule type" value="Genomic_DNA"/>
</dbReference>
<gene>
    <name evidence="2" type="ORF">ACFO1V_11005</name>
</gene>